<protein>
    <submittedName>
        <fullName evidence="2">Uncharacterized protein</fullName>
    </submittedName>
</protein>
<dbReference type="Proteomes" id="UP001159363">
    <property type="component" value="Chromosome 1"/>
</dbReference>
<evidence type="ECO:0000313" key="2">
    <source>
        <dbReference type="EMBL" id="KAJ8897781.1"/>
    </source>
</evidence>
<gene>
    <name evidence="2" type="ORF">PR048_003131</name>
</gene>
<keyword evidence="3" id="KW-1185">Reference proteome</keyword>
<organism evidence="2 3">
    <name type="scientific">Dryococelus australis</name>
    <dbReference type="NCBI Taxonomy" id="614101"/>
    <lineage>
        <taxon>Eukaryota</taxon>
        <taxon>Metazoa</taxon>
        <taxon>Ecdysozoa</taxon>
        <taxon>Arthropoda</taxon>
        <taxon>Hexapoda</taxon>
        <taxon>Insecta</taxon>
        <taxon>Pterygota</taxon>
        <taxon>Neoptera</taxon>
        <taxon>Polyneoptera</taxon>
        <taxon>Phasmatodea</taxon>
        <taxon>Verophasmatodea</taxon>
        <taxon>Anareolatae</taxon>
        <taxon>Phasmatidae</taxon>
        <taxon>Eurycanthinae</taxon>
        <taxon>Dryococelus</taxon>
    </lineage>
</organism>
<evidence type="ECO:0000313" key="3">
    <source>
        <dbReference type="Proteomes" id="UP001159363"/>
    </source>
</evidence>
<proteinExistence type="predicted"/>
<feature type="region of interest" description="Disordered" evidence="1">
    <location>
        <begin position="100"/>
        <end position="121"/>
    </location>
</feature>
<sequence length="578" mass="64137">MAAHDGMDGGVLVEKAGGAYDGMNEGERRSGQCHWGRGHQVQGQGDLHITWRSGGVTTWQTVGWNDKVGESSSLLNQEGTFPYYSCILLIAGMQRWGKLETPDKTSRPAASSRMIPTPHGETRMDISETVGFFSPPRCAAPRGSACSVAETLASGGLATRHGCRRSAPRGRSIKQALDVRPCCDYVMKCFLSAPSALSGSPLQLAPRSAINNPPPPLRHTILFNPVVRGCRIPRRSARDPIGNAARVASLHRPIQNTRDGFPTFAQVVEVTSTVHVLSASVMKWPNHFSATMARWVPFLDWPEPDFLVRKIRQPLTLAIATLRSSIHTSLQRYRHLRPPLLRVSPACKPWWRSGQGVSLTPRVATGFSHVGIVSGYATWLVFSGMSRFPHPCIPALLYTHIASPSSALNMLLLSAARTSPLKMQDLRAICISLDKVDIVFYHKTMKRFRTMGKHEGQCEYMVAMMRGVWRAYQAALSAAAFPRIKSTWPPRFVCSRSRHRDTGENNTRDQSPVAPTRKALNMRAMLPLLRFPLRMRSATPLEVFPCEQLDEDFESFIPRAPAKCKQAIGSRRRTTNLL</sequence>
<accession>A0ABQ9IM60</accession>
<reference evidence="2 3" key="1">
    <citation type="submission" date="2023-02" db="EMBL/GenBank/DDBJ databases">
        <title>LHISI_Scaffold_Assembly.</title>
        <authorList>
            <person name="Stuart O.P."/>
            <person name="Cleave R."/>
            <person name="Magrath M.J.L."/>
            <person name="Mikheyev A.S."/>
        </authorList>
    </citation>
    <scope>NUCLEOTIDE SEQUENCE [LARGE SCALE GENOMIC DNA]</scope>
    <source>
        <strain evidence="2">Daus_M_001</strain>
        <tissue evidence="2">Leg muscle</tissue>
    </source>
</reference>
<evidence type="ECO:0000256" key="1">
    <source>
        <dbReference type="SAM" id="MobiDB-lite"/>
    </source>
</evidence>
<dbReference type="EMBL" id="JARBHB010000001">
    <property type="protein sequence ID" value="KAJ8897781.1"/>
    <property type="molecule type" value="Genomic_DNA"/>
</dbReference>
<name>A0ABQ9IM60_9NEOP</name>
<comment type="caution">
    <text evidence="2">The sequence shown here is derived from an EMBL/GenBank/DDBJ whole genome shotgun (WGS) entry which is preliminary data.</text>
</comment>